<comment type="caution">
    <text evidence="6">The sequence shown here is derived from an EMBL/GenBank/DDBJ whole genome shotgun (WGS) entry which is preliminary data.</text>
</comment>
<organism evidence="6 7">
    <name type="scientific">Thermodesulfobacterium geofontis</name>
    <dbReference type="NCBI Taxonomy" id="1295609"/>
    <lineage>
        <taxon>Bacteria</taxon>
        <taxon>Pseudomonadati</taxon>
        <taxon>Thermodesulfobacteriota</taxon>
        <taxon>Thermodesulfobacteria</taxon>
        <taxon>Thermodesulfobacteriales</taxon>
        <taxon>Thermodesulfobacteriaceae</taxon>
        <taxon>Thermodesulfobacterium</taxon>
    </lineage>
</organism>
<evidence type="ECO:0000256" key="1">
    <source>
        <dbReference type="ARBA" id="ARBA00006432"/>
    </source>
</evidence>
<dbReference type="PANTHER" id="PTHR43107:SF15">
    <property type="entry name" value="FATTY ACID TRANSPORT PROTEIN 3, ISOFORM A"/>
    <property type="match status" value="1"/>
</dbReference>
<evidence type="ECO:0000256" key="4">
    <source>
        <dbReference type="ARBA" id="ARBA00022840"/>
    </source>
</evidence>
<dbReference type="Proteomes" id="UP000235619">
    <property type="component" value="Unassembled WGS sequence"/>
</dbReference>
<dbReference type="InterPro" id="IPR000873">
    <property type="entry name" value="AMP-dep_synth/lig_dom"/>
</dbReference>
<feature type="domain" description="AMP-dependent synthetase/ligase" evidence="5">
    <location>
        <begin position="24"/>
        <end position="149"/>
    </location>
</feature>
<reference evidence="6 7" key="1">
    <citation type="submission" date="2018-01" db="EMBL/GenBank/DDBJ databases">
        <title>Metagenomic assembled genomes from two thermal pools in the Uzon Caldera, Kamchatka, Russia.</title>
        <authorList>
            <person name="Wilkins L."/>
            <person name="Ettinger C."/>
        </authorList>
    </citation>
    <scope>NUCLEOTIDE SEQUENCE [LARGE SCALE GENOMIC DNA]</scope>
    <source>
        <strain evidence="6">ARK-04</strain>
    </source>
</reference>
<dbReference type="InterPro" id="IPR042099">
    <property type="entry name" value="ANL_N_sf"/>
</dbReference>
<dbReference type="GO" id="GO:0044539">
    <property type="term" value="P:long-chain fatty acid import into cell"/>
    <property type="evidence" value="ECO:0007669"/>
    <property type="project" value="TreeGrafter"/>
</dbReference>
<keyword evidence="3" id="KW-0547">Nucleotide-binding</keyword>
<proteinExistence type="inferred from homology"/>
<dbReference type="PANTHER" id="PTHR43107">
    <property type="entry name" value="LONG-CHAIN FATTY ACID TRANSPORT PROTEIN"/>
    <property type="match status" value="1"/>
</dbReference>
<dbReference type="GO" id="GO:0005324">
    <property type="term" value="F:long-chain fatty acid transmembrane transporter activity"/>
    <property type="evidence" value="ECO:0007669"/>
    <property type="project" value="TreeGrafter"/>
</dbReference>
<evidence type="ECO:0000256" key="2">
    <source>
        <dbReference type="ARBA" id="ARBA00022598"/>
    </source>
</evidence>
<dbReference type="EMBL" id="PNJD01000446">
    <property type="protein sequence ID" value="PMP93781.1"/>
    <property type="molecule type" value="Genomic_DNA"/>
</dbReference>
<gene>
    <name evidence="6" type="ORF">C0169_07345</name>
</gene>
<keyword evidence="4" id="KW-0067">ATP-binding</keyword>
<evidence type="ECO:0000313" key="7">
    <source>
        <dbReference type="Proteomes" id="UP000235619"/>
    </source>
</evidence>
<keyword evidence="2" id="KW-0436">Ligase</keyword>
<dbReference type="Pfam" id="PF00501">
    <property type="entry name" value="AMP-binding"/>
    <property type="match status" value="1"/>
</dbReference>
<sequence length="168" mass="19609">MYTYDVEYFKRVFERNFIYIRTFMRNVERYRNKVALIDAEKDKKWTYETLNYEVNKLANALLKNNVKSGDVIVYQLINVPEFAFIYLASQKIGAINSPINFRLSSGEIAYILDDSKPSVFIFQAPLCETVKKALELSQHKPEILIYVGDEVCDLGISYDEFTKNQNLS</sequence>
<evidence type="ECO:0000256" key="3">
    <source>
        <dbReference type="ARBA" id="ARBA00022741"/>
    </source>
</evidence>
<dbReference type="SUPFAM" id="SSF56801">
    <property type="entry name" value="Acetyl-CoA synthetase-like"/>
    <property type="match status" value="1"/>
</dbReference>
<comment type="similarity">
    <text evidence="1">Belongs to the ATP-dependent AMP-binding enzyme family.</text>
</comment>
<dbReference type="GO" id="GO:0005524">
    <property type="term" value="F:ATP binding"/>
    <property type="evidence" value="ECO:0007669"/>
    <property type="project" value="UniProtKB-KW"/>
</dbReference>
<accession>A0A2N7Q6R9</accession>
<evidence type="ECO:0000313" key="6">
    <source>
        <dbReference type="EMBL" id="PMP93781.1"/>
    </source>
</evidence>
<feature type="non-terminal residue" evidence="6">
    <location>
        <position position="168"/>
    </location>
</feature>
<dbReference type="GO" id="GO:0004467">
    <property type="term" value="F:long-chain fatty acid-CoA ligase activity"/>
    <property type="evidence" value="ECO:0007669"/>
    <property type="project" value="TreeGrafter"/>
</dbReference>
<evidence type="ECO:0000259" key="5">
    <source>
        <dbReference type="Pfam" id="PF00501"/>
    </source>
</evidence>
<dbReference type="AlphaFoldDB" id="A0A2N7Q6R9"/>
<protein>
    <submittedName>
        <fullName evidence="6">AMP-dependent synthetase</fullName>
    </submittedName>
</protein>
<name>A0A2N7Q6R9_9BACT</name>
<dbReference type="GO" id="GO:0005886">
    <property type="term" value="C:plasma membrane"/>
    <property type="evidence" value="ECO:0007669"/>
    <property type="project" value="TreeGrafter"/>
</dbReference>
<dbReference type="Gene3D" id="3.40.50.12780">
    <property type="entry name" value="N-terminal domain of ligase-like"/>
    <property type="match status" value="1"/>
</dbReference>